<dbReference type="InterPro" id="IPR001304">
    <property type="entry name" value="C-type_lectin-like"/>
</dbReference>
<feature type="chain" id="PRO_5041938352" description="C-type lectin domain-containing protein" evidence="2">
    <location>
        <begin position="20"/>
        <end position="223"/>
    </location>
</feature>
<accession>A0AAF3EKF4</accession>
<evidence type="ECO:0000313" key="5">
    <source>
        <dbReference type="WBParaSite" id="MBELARI_LOCUS14267"/>
    </source>
</evidence>
<evidence type="ECO:0000313" key="4">
    <source>
        <dbReference type="Proteomes" id="UP000887575"/>
    </source>
</evidence>
<dbReference type="InterPro" id="IPR016187">
    <property type="entry name" value="CTDL_fold"/>
</dbReference>
<feature type="domain" description="C-type lectin" evidence="3">
    <location>
        <begin position="34"/>
        <end position="145"/>
    </location>
</feature>
<dbReference type="SMART" id="SM00034">
    <property type="entry name" value="CLECT"/>
    <property type="match status" value="1"/>
</dbReference>
<keyword evidence="4" id="KW-1185">Reference proteome</keyword>
<dbReference type="Proteomes" id="UP000887575">
    <property type="component" value="Unassembled WGS sequence"/>
</dbReference>
<dbReference type="Gene3D" id="3.10.100.10">
    <property type="entry name" value="Mannose-Binding Protein A, subunit A"/>
    <property type="match status" value="1"/>
</dbReference>
<proteinExistence type="predicted"/>
<evidence type="ECO:0000256" key="2">
    <source>
        <dbReference type="SAM" id="SignalP"/>
    </source>
</evidence>
<dbReference type="Pfam" id="PF00059">
    <property type="entry name" value="Lectin_C"/>
    <property type="match status" value="1"/>
</dbReference>
<dbReference type="WBParaSite" id="MBELARI_LOCUS14267">
    <property type="protein sequence ID" value="MBELARI_LOCUS14267"/>
    <property type="gene ID" value="MBELARI_LOCUS14267"/>
</dbReference>
<name>A0AAF3EKF4_9BILA</name>
<keyword evidence="1" id="KW-1015">Disulfide bond</keyword>
<dbReference type="CDD" id="cd00037">
    <property type="entry name" value="CLECT"/>
    <property type="match status" value="1"/>
</dbReference>
<dbReference type="PANTHER" id="PTHR22991">
    <property type="entry name" value="PROTEIN CBG13490"/>
    <property type="match status" value="1"/>
</dbReference>
<reference evidence="5" key="1">
    <citation type="submission" date="2024-02" db="UniProtKB">
        <authorList>
            <consortium name="WormBaseParasite"/>
        </authorList>
    </citation>
    <scope>IDENTIFICATION</scope>
</reference>
<dbReference type="PANTHER" id="PTHR22991:SF40">
    <property type="entry name" value="PROTEIN CBG13490"/>
    <property type="match status" value="1"/>
</dbReference>
<organism evidence="4 5">
    <name type="scientific">Mesorhabditis belari</name>
    <dbReference type="NCBI Taxonomy" id="2138241"/>
    <lineage>
        <taxon>Eukaryota</taxon>
        <taxon>Metazoa</taxon>
        <taxon>Ecdysozoa</taxon>
        <taxon>Nematoda</taxon>
        <taxon>Chromadorea</taxon>
        <taxon>Rhabditida</taxon>
        <taxon>Rhabditina</taxon>
        <taxon>Rhabditomorpha</taxon>
        <taxon>Rhabditoidea</taxon>
        <taxon>Rhabditidae</taxon>
        <taxon>Mesorhabditinae</taxon>
        <taxon>Mesorhabditis</taxon>
    </lineage>
</organism>
<evidence type="ECO:0000259" key="3">
    <source>
        <dbReference type="PROSITE" id="PS50041"/>
    </source>
</evidence>
<sequence>MKTSIAALLLLFKVREIVAVCPDGYSLEPALQQCFLMTGKTGNWSSASSFCQSTGGNLPSIHNAFQNAALAKFFGTALNLGNKFWLGFYSCCFGPVWFWTDGTPDDYYNFASEHSEARGWHPYLDLDTQTWPTVDGATELAFICAAPDSASTRSMDLHQLSRSGSLRDRLILIAICLISTLRSKIRSGFELQSAQSLLVDDEDDVESSTCETCEVLDIVLILL</sequence>
<evidence type="ECO:0000256" key="1">
    <source>
        <dbReference type="ARBA" id="ARBA00023157"/>
    </source>
</evidence>
<keyword evidence="2" id="KW-0732">Signal</keyword>
<dbReference type="PROSITE" id="PS50041">
    <property type="entry name" value="C_TYPE_LECTIN_2"/>
    <property type="match status" value="1"/>
</dbReference>
<dbReference type="SUPFAM" id="SSF56436">
    <property type="entry name" value="C-type lectin-like"/>
    <property type="match status" value="1"/>
</dbReference>
<protein>
    <recommendedName>
        <fullName evidence="3">C-type lectin domain-containing protein</fullName>
    </recommendedName>
</protein>
<dbReference type="AlphaFoldDB" id="A0AAF3EKF4"/>
<feature type="signal peptide" evidence="2">
    <location>
        <begin position="1"/>
        <end position="19"/>
    </location>
</feature>
<dbReference type="InterPro" id="IPR016186">
    <property type="entry name" value="C-type_lectin-like/link_sf"/>
</dbReference>
<dbReference type="InterPro" id="IPR050976">
    <property type="entry name" value="Snaclec"/>
</dbReference>